<name>A0AA43TSB4_9LECA</name>
<evidence type="ECO:0000313" key="3">
    <source>
        <dbReference type="EMBL" id="MDI1485819.1"/>
    </source>
</evidence>
<comment type="caution">
    <text evidence="3">The sequence shown here is derived from an EMBL/GenBank/DDBJ whole genome shotgun (WGS) entry which is preliminary data.</text>
</comment>
<dbReference type="InterPro" id="IPR011074">
    <property type="entry name" value="CRAL/TRIO_N_dom"/>
</dbReference>
<proteinExistence type="predicted"/>
<dbReference type="Pfam" id="PF00650">
    <property type="entry name" value="CRAL_TRIO"/>
    <property type="match status" value="1"/>
</dbReference>
<dbReference type="InterPro" id="IPR051026">
    <property type="entry name" value="PI/PC_transfer"/>
</dbReference>
<evidence type="ECO:0000256" key="1">
    <source>
        <dbReference type="SAM" id="MobiDB-lite"/>
    </source>
</evidence>
<dbReference type="AlphaFoldDB" id="A0AA43TSB4"/>
<dbReference type="Gene3D" id="1.10.8.20">
    <property type="entry name" value="N-terminal domain of phosphatidylinositol transfer protein sec14p"/>
    <property type="match status" value="1"/>
</dbReference>
<sequence length="457" mass="50721">MNITPDASAAKAETRLKGHLGHLTKDEQAAFAAFKELAAKGGYYTPATATSKASHDDGTMIRYIRARRFVPADAFTQFKDTEIWRKQNDLEALYEKIDINDYWESRSVYPQWTGRRDKRGIPVYMYEVGKLDSKKMVAYTSATSKSKVKGPSPTRMLRLFALYENLTRFVMPLCTAAPGRPNPETPVDQSNNIVDVSKVGLKQFWNLKSHMQDASQLATAHYPETLDRIFILGAPSFFPTVWSWIKRWFDPITTSKIFILSHHQVLPTLSQFIDIEDIPQKYGGKLKFECGDMPNLDPALRDCLTLAPGPDTEKYFLTAPVRWLDAGDDGEMSAIGVGSIDGKPRKEHVATLHSLATRVATHSERLSRAATQQSTRPVSQAPTSNPATSIAGTSSRPTSLHPDAVHDTKSTQPINGAVANGVLPEKLAMPPPPTDLERQKTEYMTPASDPSELKTLS</sequence>
<dbReference type="PROSITE" id="PS50191">
    <property type="entry name" value="CRAL_TRIO"/>
    <property type="match status" value="1"/>
</dbReference>
<evidence type="ECO:0000259" key="2">
    <source>
        <dbReference type="PROSITE" id="PS50191"/>
    </source>
</evidence>
<feature type="domain" description="CRAL-TRIO" evidence="2">
    <location>
        <begin position="96"/>
        <end position="290"/>
    </location>
</feature>
<dbReference type="SMART" id="SM00516">
    <property type="entry name" value="SEC14"/>
    <property type="match status" value="1"/>
</dbReference>
<gene>
    <name evidence="3" type="ORF">OHK93_004008</name>
</gene>
<dbReference type="CDD" id="cd00170">
    <property type="entry name" value="SEC14"/>
    <property type="match status" value="1"/>
</dbReference>
<dbReference type="InterPro" id="IPR036273">
    <property type="entry name" value="CRAL/TRIO_N_dom_sf"/>
</dbReference>
<reference evidence="3" key="1">
    <citation type="journal article" date="2023" name="Genome Biol. Evol.">
        <title>First Whole Genome Sequence and Flow Cytometry Genome Size Data for the Lichen-Forming Fungus Ramalina farinacea (Ascomycota).</title>
        <authorList>
            <person name="Llewellyn T."/>
            <person name="Mian S."/>
            <person name="Hill R."/>
            <person name="Leitch I.J."/>
            <person name="Gaya E."/>
        </authorList>
    </citation>
    <scope>NUCLEOTIDE SEQUENCE</scope>
    <source>
        <strain evidence="3">LIQ254RAFAR</strain>
    </source>
</reference>
<dbReference type="SUPFAM" id="SSF46938">
    <property type="entry name" value="CRAL/TRIO N-terminal domain"/>
    <property type="match status" value="1"/>
</dbReference>
<accession>A0AA43TSB4</accession>
<protein>
    <recommendedName>
        <fullName evidence="2">CRAL-TRIO domain-containing protein</fullName>
    </recommendedName>
</protein>
<organism evidence="3 4">
    <name type="scientific">Ramalina farinacea</name>
    <dbReference type="NCBI Taxonomy" id="258253"/>
    <lineage>
        <taxon>Eukaryota</taxon>
        <taxon>Fungi</taxon>
        <taxon>Dikarya</taxon>
        <taxon>Ascomycota</taxon>
        <taxon>Pezizomycotina</taxon>
        <taxon>Lecanoromycetes</taxon>
        <taxon>OSLEUM clade</taxon>
        <taxon>Lecanoromycetidae</taxon>
        <taxon>Lecanorales</taxon>
        <taxon>Lecanorineae</taxon>
        <taxon>Ramalinaceae</taxon>
        <taxon>Ramalina</taxon>
    </lineage>
</organism>
<feature type="region of interest" description="Disordered" evidence="1">
    <location>
        <begin position="358"/>
        <end position="457"/>
    </location>
</feature>
<dbReference type="Pfam" id="PF03765">
    <property type="entry name" value="CRAL_TRIO_N"/>
    <property type="match status" value="1"/>
</dbReference>
<dbReference type="SMART" id="SM01100">
    <property type="entry name" value="CRAL_TRIO_N"/>
    <property type="match status" value="1"/>
</dbReference>
<evidence type="ECO:0000313" key="4">
    <source>
        <dbReference type="Proteomes" id="UP001161017"/>
    </source>
</evidence>
<keyword evidence="4" id="KW-1185">Reference proteome</keyword>
<dbReference type="EMBL" id="JAPUFD010000002">
    <property type="protein sequence ID" value="MDI1485819.1"/>
    <property type="molecule type" value="Genomic_DNA"/>
</dbReference>
<dbReference type="Proteomes" id="UP001161017">
    <property type="component" value="Unassembled WGS sequence"/>
</dbReference>
<dbReference type="Gene3D" id="3.40.525.10">
    <property type="entry name" value="CRAL-TRIO lipid binding domain"/>
    <property type="match status" value="1"/>
</dbReference>
<feature type="compositionally biased region" description="Polar residues" evidence="1">
    <location>
        <begin position="369"/>
        <end position="398"/>
    </location>
</feature>
<dbReference type="InterPro" id="IPR036865">
    <property type="entry name" value="CRAL-TRIO_dom_sf"/>
</dbReference>
<dbReference type="InterPro" id="IPR001251">
    <property type="entry name" value="CRAL-TRIO_dom"/>
</dbReference>
<dbReference type="PANTHER" id="PTHR45657">
    <property type="entry name" value="CRAL-TRIO DOMAIN-CONTAINING PROTEIN YKL091C-RELATED"/>
    <property type="match status" value="1"/>
</dbReference>
<dbReference type="PANTHER" id="PTHR45657:SF3">
    <property type="entry name" value="TRANSPORTER, PUTATIVE (AFU_ORTHOLOGUE AFUA_5G09260)-RELATED"/>
    <property type="match status" value="1"/>
</dbReference>
<dbReference type="SUPFAM" id="SSF52087">
    <property type="entry name" value="CRAL/TRIO domain"/>
    <property type="match status" value="1"/>
</dbReference>